<protein>
    <recommendedName>
        <fullName evidence="6">Phosphatidylglycerol lysyltransferase</fullName>
        <ecNumber evidence="6">2.3.2.3</ecNumber>
    </recommendedName>
    <alternativeName>
        <fullName evidence="6">Lysylphosphatidylglycerol synthase</fullName>
    </alternativeName>
</protein>
<dbReference type="PANTHER" id="PTHR37693:SF1">
    <property type="entry name" value="INTEGRAL MEMBRANE PROTEIN"/>
    <property type="match status" value="1"/>
</dbReference>
<feature type="transmembrane region" description="Helical" evidence="6">
    <location>
        <begin position="160"/>
        <end position="183"/>
    </location>
</feature>
<keyword evidence="3 6" id="KW-0812">Transmembrane</keyword>
<evidence type="ECO:0000256" key="1">
    <source>
        <dbReference type="ARBA" id="ARBA00004651"/>
    </source>
</evidence>
<proteinExistence type="inferred from homology"/>
<keyword evidence="2" id="KW-1003">Cell membrane</keyword>
<evidence type="ECO:0000256" key="4">
    <source>
        <dbReference type="ARBA" id="ARBA00022989"/>
    </source>
</evidence>
<dbReference type="EC" id="2.3.2.3" evidence="6"/>
<evidence type="ECO:0000313" key="7">
    <source>
        <dbReference type="EMBL" id="MEQ2457001.1"/>
    </source>
</evidence>
<dbReference type="Pfam" id="PF03706">
    <property type="entry name" value="LPG_synthase_TM"/>
    <property type="match status" value="1"/>
</dbReference>
<evidence type="ECO:0000313" key="8">
    <source>
        <dbReference type="Proteomes" id="UP001440599"/>
    </source>
</evidence>
<keyword evidence="6" id="KW-0808">Transferase</keyword>
<keyword evidence="5 6" id="KW-0472">Membrane</keyword>
<keyword evidence="8" id="KW-1185">Reference proteome</keyword>
<evidence type="ECO:0000256" key="6">
    <source>
        <dbReference type="RuleBase" id="RU363042"/>
    </source>
</evidence>
<keyword evidence="6" id="KW-0443">Lipid metabolism</keyword>
<reference evidence="7 8" key="1">
    <citation type="submission" date="2024-03" db="EMBL/GenBank/DDBJ databases">
        <title>Human intestinal bacterial collection.</title>
        <authorList>
            <person name="Pauvert C."/>
            <person name="Hitch T.C.A."/>
            <person name="Clavel T."/>
        </authorList>
    </citation>
    <scope>NUCLEOTIDE SEQUENCE [LARGE SCALE GENOMIC DNA]</scope>
    <source>
        <strain evidence="7 8">CLA-AP-H34</strain>
    </source>
</reference>
<gene>
    <name evidence="6" type="primary">mprF</name>
    <name evidence="7" type="ORF">WMO45_10745</name>
</gene>
<feature type="transmembrane region" description="Helical" evidence="6">
    <location>
        <begin position="127"/>
        <end position="148"/>
    </location>
</feature>
<feature type="transmembrane region" description="Helical" evidence="6">
    <location>
        <begin position="235"/>
        <end position="256"/>
    </location>
</feature>
<organism evidence="7 8">
    <name type="scientific">Flavonifractor hominis</name>
    <dbReference type="NCBI Taxonomy" id="3133178"/>
    <lineage>
        <taxon>Bacteria</taxon>
        <taxon>Bacillati</taxon>
        <taxon>Bacillota</taxon>
        <taxon>Clostridia</taxon>
        <taxon>Eubacteriales</taxon>
        <taxon>Oscillospiraceae</taxon>
        <taxon>Flavonifractor</taxon>
    </lineage>
</organism>
<dbReference type="InterPro" id="IPR022791">
    <property type="entry name" value="L-PG_synthase/AglD"/>
</dbReference>
<dbReference type="EMBL" id="JBBMFT010000007">
    <property type="protein sequence ID" value="MEQ2457001.1"/>
    <property type="molecule type" value="Genomic_DNA"/>
</dbReference>
<accession>A0ABV1EQW9</accession>
<comment type="catalytic activity">
    <reaction evidence="6">
        <text>L-lysyl-tRNA(Lys) + a 1,2-diacyl-sn-glycero-3-phospho-(1'-sn-glycerol) = a 1,2-diacyl-sn-glycero-3-phospho-1'-(3'-O-L-lysyl)-sn-glycerol + tRNA(Lys)</text>
        <dbReference type="Rhea" id="RHEA:10668"/>
        <dbReference type="Rhea" id="RHEA-COMP:9696"/>
        <dbReference type="Rhea" id="RHEA-COMP:9697"/>
        <dbReference type="ChEBI" id="CHEBI:64716"/>
        <dbReference type="ChEBI" id="CHEBI:75792"/>
        <dbReference type="ChEBI" id="CHEBI:78442"/>
        <dbReference type="ChEBI" id="CHEBI:78529"/>
        <dbReference type="EC" id="2.3.2.3"/>
    </reaction>
</comment>
<keyword evidence="6" id="KW-0046">Antibiotic resistance</keyword>
<dbReference type="Proteomes" id="UP001440599">
    <property type="component" value="Unassembled WGS sequence"/>
</dbReference>
<evidence type="ECO:0000256" key="3">
    <source>
        <dbReference type="ARBA" id="ARBA00022692"/>
    </source>
</evidence>
<evidence type="ECO:0000256" key="2">
    <source>
        <dbReference type="ARBA" id="ARBA00022475"/>
    </source>
</evidence>
<dbReference type="RefSeq" id="WP_349140761.1">
    <property type="nucleotide sequence ID" value="NZ_JBBMFT010000007.1"/>
</dbReference>
<dbReference type="PANTHER" id="PTHR37693">
    <property type="entry name" value="PHOSPHATIDYLGLYCEROL LYSYLTRANSFERASE"/>
    <property type="match status" value="1"/>
</dbReference>
<keyword evidence="4 6" id="KW-1133">Transmembrane helix</keyword>
<comment type="caution">
    <text evidence="7">The sequence shown here is derived from an EMBL/GenBank/DDBJ whole genome shotgun (WGS) entry which is preliminary data.</text>
</comment>
<feature type="transmembrane region" description="Helical" evidence="6">
    <location>
        <begin position="268"/>
        <end position="286"/>
    </location>
</feature>
<sequence length="346" mass="37703">MVATKQHSAKERFNRIFSIVGLTIGGIILVGLMLYVQRTMDLKTVLEGIRPLWLAGAALCIPVSESIDGLIFYGMGAAAGCPVRLSGCLDAAYIGEFYYKLGPAGAPIQLKLMYDAGMSATYTASIYTWKLVANTLVYTGYAVAALLYEVFWRQEGLGPAVAGAGILIVLYVALCALALFTAAKPDPIRRLVRRILTWLSRHWKVMAREGMVEKAMGKVDEFCEQLGVLRGKKRMLAGLFAGMFLELTALFSIPYFLYRGLGLTGCSFWELVLVQCLVMVLSRIIMLPGNAGGAEGSFFLFMGPVFGGHTAVALVLWRFAGFLEVLLLGGGWSVIRFARRAVGRGH</sequence>
<comment type="function">
    <text evidence="6">Catalyzes the transfer of a lysyl group from L-lysyl-tRNA(Lys) to membrane-bound phosphatidylglycerol (PG), which produces lysylphosphatidylglycerol (LPG), a major component of the bacterial membrane with a positive net charge. LPG synthesis contributes to bacterial virulence as it is involved in the resistance mechanism against cationic antimicrobial peptides (CAMP) produces by the host's immune system (defensins, cathelicidins) and by the competing microorganisms.</text>
</comment>
<evidence type="ECO:0000256" key="5">
    <source>
        <dbReference type="ARBA" id="ARBA00023136"/>
    </source>
</evidence>
<comment type="similarity">
    <text evidence="6">Belongs to the LPG synthase family.</text>
</comment>
<comment type="subcellular location">
    <subcellularLocation>
        <location evidence="1 6">Cell membrane</location>
        <topology evidence="1 6">Multi-pass membrane protein</topology>
    </subcellularLocation>
</comment>
<feature type="transmembrane region" description="Helical" evidence="6">
    <location>
        <begin position="16"/>
        <end position="36"/>
    </location>
</feature>
<name>A0ABV1EQW9_9FIRM</name>